<dbReference type="EMBL" id="FOTS01000040">
    <property type="protein sequence ID" value="SFM09682.1"/>
    <property type="molecule type" value="Genomic_DNA"/>
</dbReference>
<name>A0A1I4N279_9FIRM</name>
<keyword evidence="2" id="KW-1185">Reference proteome</keyword>
<dbReference type="AlphaFoldDB" id="A0A1I4N279"/>
<dbReference type="STRING" id="1123291.SAMN04490355_104058"/>
<organism evidence="1 2">
    <name type="scientific">Pelosinus propionicus DSM 13327</name>
    <dbReference type="NCBI Taxonomy" id="1123291"/>
    <lineage>
        <taxon>Bacteria</taxon>
        <taxon>Bacillati</taxon>
        <taxon>Bacillota</taxon>
        <taxon>Negativicutes</taxon>
        <taxon>Selenomonadales</taxon>
        <taxon>Sporomusaceae</taxon>
        <taxon>Pelosinus</taxon>
    </lineage>
</organism>
<reference evidence="2" key="1">
    <citation type="submission" date="2016-10" db="EMBL/GenBank/DDBJ databases">
        <authorList>
            <person name="Varghese N."/>
            <person name="Submissions S."/>
        </authorList>
    </citation>
    <scope>NUCLEOTIDE SEQUENCE [LARGE SCALE GENOMIC DNA]</scope>
    <source>
        <strain evidence="2">DSM 13327</strain>
    </source>
</reference>
<dbReference type="OrthoDB" id="2054533at2"/>
<dbReference type="RefSeq" id="WP_090940886.1">
    <property type="nucleotide sequence ID" value="NZ_FOTS01000040.1"/>
</dbReference>
<dbReference type="Proteomes" id="UP000199520">
    <property type="component" value="Unassembled WGS sequence"/>
</dbReference>
<accession>A0A1I4N279</accession>
<protein>
    <submittedName>
        <fullName evidence="1">Uncharacterized protein</fullName>
    </submittedName>
</protein>
<proteinExistence type="predicted"/>
<evidence type="ECO:0000313" key="1">
    <source>
        <dbReference type="EMBL" id="SFM09682.1"/>
    </source>
</evidence>
<sequence>MGYKPKVIRGTVKNTNTPLDGVTLHLSLWSYDDHSSYHLYGWDNEVDEKVMQAMYQEDELCNDVYTEEEFRELWKAGKYEPDMVYCIDLDKVDVIEVVQEEVKE</sequence>
<gene>
    <name evidence="1" type="ORF">SAMN04490355_104058</name>
</gene>
<evidence type="ECO:0000313" key="2">
    <source>
        <dbReference type="Proteomes" id="UP000199520"/>
    </source>
</evidence>